<feature type="region of interest" description="Disordered" evidence="1">
    <location>
        <begin position="1"/>
        <end position="20"/>
    </location>
</feature>
<dbReference type="Proteomes" id="UP000320717">
    <property type="component" value="Chromosome"/>
</dbReference>
<reference evidence="2 4" key="1">
    <citation type="submission" date="2019-07" db="EMBL/GenBank/DDBJ databases">
        <title>Complete Genome Sequence of drought tolerant Plant Growth-Promoting Rhizobacterium Glutamicibacter halophytocola DR408.</title>
        <authorList>
            <person name="Nishu S.D."/>
            <person name="Lee T.K."/>
        </authorList>
    </citation>
    <scope>NUCLEOTIDE SEQUENCE [LARGE SCALE GENOMIC DNA]</scope>
    <source>
        <strain evidence="2 4">DR408</strain>
    </source>
</reference>
<dbReference type="EMBL" id="CP042260">
    <property type="protein sequence ID" value="QDY65216.1"/>
    <property type="molecule type" value="Genomic_DNA"/>
</dbReference>
<evidence type="ECO:0000313" key="5">
    <source>
        <dbReference type="Proteomes" id="UP001060018"/>
    </source>
</evidence>
<dbReference type="Proteomes" id="UP001060018">
    <property type="component" value="Chromosome"/>
</dbReference>
<name>A0A5B8I0M9_9MICC</name>
<evidence type="ECO:0000313" key="4">
    <source>
        <dbReference type="Proteomes" id="UP000320717"/>
    </source>
</evidence>
<protein>
    <submittedName>
        <fullName evidence="3">Acetone carboxylase</fullName>
    </submittedName>
</protein>
<gene>
    <name evidence="2" type="ORF">FQA45_02250</name>
    <name evidence="3" type="ORF">NUH22_08060</name>
</gene>
<keyword evidence="4" id="KW-1185">Reference proteome</keyword>
<accession>A0A5B8I0M9</accession>
<organism evidence="3 5">
    <name type="scientific">Glutamicibacter halophytocola</name>
    <dbReference type="NCBI Taxonomy" id="1933880"/>
    <lineage>
        <taxon>Bacteria</taxon>
        <taxon>Bacillati</taxon>
        <taxon>Actinomycetota</taxon>
        <taxon>Actinomycetes</taxon>
        <taxon>Micrococcales</taxon>
        <taxon>Micrococcaceae</taxon>
        <taxon>Glutamicibacter</taxon>
    </lineage>
</organism>
<dbReference type="EMBL" id="CP102487">
    <property type="protein sequence ID" value="UUX60542.1"/>
    <property type="molecule type" value="Genomic_DNA"/>
</dbReference>
<evidence type="ECO:0000313" key="3">
    <source>
        <dbReference type="EMBL" id="UUX60542.1"/>
    </source>
</evidence>
<proteinExistence type="predicted"/>
<reference evidence="3" key="2">
    <citation type="journal article" date="2022" name="Pest Manag. Sci.">
        <title>Glutamicibacter halophytocola-mediated host fitness of potato tuber moth on Solanaceae crops.</title>
        <authorList>
            <person name="Wang W."/>
            <person name="Xiao G."/>
            <person name="Du G."/>
            <person name="Chang L."/>
            <person name="Yang Y."/>
            <person name="Ye J."/>
            <person name="Chen B."/>
        </authorList>
    </citation>
    <scope>NUCLEOTIDE SEQUENCE</scope>
    <source>
        <strain evidence="3">S2</strain>
    </source>
</reference>
<sequence>MDLLGSLGQPQASTEVQCSRKGCRNRAEHQLLWNNPKIHTPERRKIWLACPEHLDWLETYLKERLLYRQTLPLPGTTGGTE</sequence>
<dbReference type="OrthoDB" id="5193525at2"/>
<dbReference type="KEGG" id="gar:AOZ07_08190"/>
<dbReference type="RefSeq" id="WP_060701550.1">
    <property type="nucleotide sequence ID" value="NZ_CP012750.1"/>
</dbReference>
<evidence type="ECO:0000256" key="1">
    <source>
        <dbReference type="SAM" id="MobiDB-lite"/>
    </source>
</evidence>
<evidence type="ECO:0000313" key="2">
    <source>
        <dbReference type="EMBL" id="QDY65216.1"/>
    </source>
</evidence>
<feature type="compositionally biased region" description="Polar residues" evidence="1">
    <location>
        <begin position="8"/>
        <end position="17"/>
    </location>
</feature>
<dbReference type="AlphaFoldDB" id="A0A5B8I0M9"/>